<keyword evidence="2" id="KW-1185">Reference proteome</keyword>
<gene>
    <name evidence="1" type="ORF">GPUH_LOCUS9328</name>
</gene>
<reference evidence="1 2" key="1">
    <citation type="submission" date="2018-11" db="EMBL/GenBank/DDBJ databases">
        <authorList>
            <consortium name="Pathogen Informatics"/>
        </authorList>
    </citation>
    <scope>NUCLEOTIDE SEQUENCE [LARGE SCALE GENOMIC DNA]</scope>
</reference>
<name>A0A3P6SF88_9BILA</name>
<evidence type="ECO:0008006" key="3">
    <source>
        <dbReference type="Google" id="ProtNLM"/>
    </source>
</evidence>
<dbReference type="InterPro" id="IPR011989">
    <property type="entry name" value="ARM-like"/>
</dbReference>
<protein>
    <recommendedName>
        <fullName evidence="3">WAPL domain-containing protein</fullName>
    </recommendedName>
</protein>
<evidence type="ECO:0000313" key="1">
    <source>
        <dbReference type="EMBL" id="VDK70887.1"/>
    </source>
</evidence>
<dbReference type="OrthoDB" id="78088at2759"/>
<dbReference type="AlphaFoldDB" id="A0A3P6SF88"/>
<dbReference type="Proteomes" id="UP000271098">
    <property type="component" value="Unassembled WGS sequence"/>
</dbReference>
<proteinExistence type="predicted"/>
<evidence type="ECO:0000313" key="2">
    <source>
        <dbReference type="Proteomes" id="UP000271098"/>
    </source>
</evidence>
<dbReference type="Gene3D" id="1.25.10.10">
    <property type="entry name" value="Leucine-rich Repeat Variant"/>
    <property type="match status" value="1"/>
</dbReference>
<dbReference type="EMBL" id="UYRT01030028">
    <property type="protein sequence ID" value="VDK70887.1"/>
    <property type="molecule type" value="Genomic_DNA"/>
</dbReference>
<accession>A0A3P6SF88</accession>
<sequence>MGGLDDFLPQCVSSVTYLVPKYVNKSKQYDLTILFCSLLVNLLERSVLNRSKIIGLKVSVYDAKTKKEECECTLKVFTQVIITARF</sequence>
<organism evidence="1 2">
    <name type="scientific">Gongylonema pulchrum</name>
    <dbReference type="NCBI Taxonomy" id="637853"/>
    <lineage>
        <taxon>Eukaryota</taxon>
        <taxon>Metazoa</taxon>
        <taxon>Ecdysozoa</taxon>
        <taxon>Nematoda</taxon>
        <taxon>Chromadorea</taxon>
        <taxon>Rhabditida</taxon>
        <taxon>Spirurina</taxon>
        <taxon>Spiruromorpha</taxon>
        <taxon>Spiruroidea</taxon>
        <taxon>Gongylonematidae</taxon>
        <taxon>Gongylonema</taxon>
    </lineage>
</organism>